<dbReference type="Gene3D" id="3.40.50.300">
    <property type="entry name" value="P-loop containing nucleotide triphosphate hydrolases"/>
    <property type="match status" value="1"/>
</dbReference>
<dbReference type="GO" id="GO:0016787">
    <property type="term" value="F:hydrolase activity"/>
    <property type="evidence" value="ECO:0007669"/>
    <property type="project" value="UniProtKB-KW"/>
</dbReference>
<reference evidence="4" key="1">
    <citation type="journal article" date="2021" name="New Phytol.">
        <title>Evolutionary innovations through gain and loss of genes in the ectomycorrhizal Boletales.</title>
        <authorList>
            <person name="Wu G."/>
            <person name="Miyauchi S."/>
            <person name="Morin E."/>
            <person name="Kuo A."/>
            <person name="Drula E."/>
            <person name="Varga T."/>
            <person name="Kohler A."/>
            <person name="Feng B."/>
            <person name="Cao Y."/>
            <person name="Lipzen A."/>
            <person name="Daum C."/>
            <person name="Hundley H."/>
            <person name="Pangilinan J."/>
            <person name="Johnson J."/>
            <person name="Barry K."/>
            <person name="LaButti K."/>
            <person name="Ng V."/>
            <person name="Ahrendt S."/>
            <person name="Min B."/>
            <person name="Choi I.G."/>
            <person name="Park H."/>
            <person name="Plett J.M."/>
            <person name="Magnuson J."/>
            <person name="Spatafora J.W."/>
            <person name="Nagy L.G."/>
            <person name="Henrissat B."/>
            <person name="Grigoriev I.V."/>
            <person name="Yang Z.L."/>
            <person name="Xu J."/>
            <person name="Martin F.M."/>
        </authorList>
    </citation>
    <scope>NUCLEOTIDE SEQUENCE</scope>
    <source>
        <strain evidence="4">KKN 215</strain>
    </source>
</reference>
<feature type="region of interest" description="Disordered" evidence="2">
    <location>
        <begin position="385"/>
        <end position="415"/>
    </location>
</feature>
<dbReference type="SUPFAM" id="SSF52540">
    <property type="entry name" value="P-loop containing nucleoside triphosphate hydrolases"/>
    <property type="match status" value="1"/>
</dbReference>
<accession>A0A8K0XMN8</accession>
<organism evidence="4 5">
    <name type="scientific">Cristinia sonorae</name>
    <dbReference type="NCBI Taxonomy" id="1940300"/>
    <lineage>
        <taxon>Eukaryota</taxon>
        <taxon>Fungi</taxon>
        <taxon>Dikarya</taxon>
        <taxon>Basidiomycota</taxon>
        <taxon>Agaricomycotina</taxon>
        <taxon>Agaricomycetes</taxon>
        <taxon>Agaricomycetidae</taxon>
        <taxon>Agaricales</taxon>
        <taxon>Pleurotineae</taxon>
        <taxon>Stephanosporaceae</taxon>
        <taxon>Cristinia</taxon>
    </lineage>
</organism>
<sequence>MSTDTTQNPVSKESVTIAVMGATGAGKSTFINLASAAKLQVGEGLESCTAEVTAALPFLLDDKYVTLVDTPGFDDTVKTEAEILRLISTFLAVTYEANRRLNGVIFLHRISDVRVGGVAKKNFRLFRKLCGDETLRSVVIATNMWSEVAPEKGEAREHELATNDKFFKPALDKGARMVRHDNTVESAHSLLRTLMEKETITLAVQREMVNEGKTVAQTSAGLDLQAELNEQMDRHREEIRQMKERMEALLLEKDSRHQEELSELNEAVRDVREQMRHVQSHSDKLLHERVTDRKWYEAEAQEMARVMQEREDKLRDLYAFAQEQKDMLVALKEELKSVQQIAGEHAVGMHDAEEMLKAAQDAHRAELAAVRQEFEEKVAAVVDGSTKKGAGPQAVPDGGHPSVRQRTKSQVGPRKAPPGFFAGLAVILDQLFVPSPHMSF</sequence>
<dbReference type="AlphaFoldDB" id="A0A8K0XMN8"/>
<proteinExistence type="predicted"/>
<gene>
    <name evidence="4" type="ORF">BXZ70DRAFT_1010230</name>
</gene>
<evidence type="ECO:0000256" key="2">
    <source>
        <dbReference type="SAM" id="MobiDB-lite"/>
    </source>
</evidence>
<dbReference type="Pfam" id="PF01926">
    <property type="entry name" value="MMR_HSR1"/>
    <property type="match status" value="1"/>
</dbReference>
<evidence type="ECO:0000313" key="4">
    <source>
        <dbReference type="EMBL" id="KAH8093904.1"/>
    </source>
</evidence>
<evidence type="ECO:0000313" key="5">
    <source>
        <dbReference type="Proteomes" id="UP000813824"/>
    </source>
</evidence>
<comment type="caution">
    <text evidence="4">The sequence shown here is derived from an EMBL/GenBank/DDBJ whole genome shotgun (WGS) entry which is preliminary data.</text>
</comment>
<dbReference type="OrthoDB" id="8954335at2759"/>
<feature type="coiled-coil region" evidence="1">
    <location>
        <begin position="225"/>
        <end position="281"/>
    </location>
</feature>
<protein>
    <submittedName>
        <fullName evidence="4">P-loop containing nucleoside triphosphate hydrolase protein</fullName>
    </submittedName>
</protein>
<dbReference type="InterPro" id="IPR027417">
    <property type="entry name" value="P-loop_NTPase"/>
</dbReference>
<dbReference type="GO" id="GO:0005525">
    <property type="term" value="F:GTP binding"/>
    <property type="evidence" value="ECO:0007669"/>
    <property type="project" value="InterPro"/>
</dbReference>
<dbReference type="EMBL" id="JAEVFJ010000027">
    <property type="protein sequence ID" value="KAH8093904.1"/>
    <property type="molecule type" value="Genomic_DNA"/>
</dbReference>
<dbReference type="Proteomes" id="UP000813824">
    <property type="component" value="Unassembled WGS sequence"/>
</dbReference>
<keyword evidence="1" id="KW-0175">Coiled coil</keyword>
<evidence type="ECO:0000256" key="1">
    <source>
        <dbReference type="SAM" id="Coils"/>
    </source>
</evidence>
<keyword evidence="5" id="KW-1185">Reference proteome</keyword>
<evidence type="ECO:0000259" key="3">
    <source>
        <dbReference type="Pfam" id="PF01926"/>
    </source>
</evidence>
<dbReference type="InterPro" id="IPR006073">
    <property type="entry name" value="GTP-bd"/>
</dbReference>
<name>A0A8K0XMN8_9AGAR</name>
<keyword evidence="4" id="KW-0378">Hydrolase</keyword>
<feature type="domain" description="G" evidence="3">
    <location>
        <begin position="16"/>
        <end position="107"/>
    </location>
</feature>